<name>A0A7I4YS77_HAECO</name>
<dbReference type="Proteomes" id="UP000025227">
    <property type="component" value="Unplaced"/>
</dbReference>
<organism evidence="2 3">
    <name type="scientific">Haemonchus contortus</name>
    <name type="common">Barber pole worm</name>
    <dbReference type="NCBI Taxonomy" id="6289"/>
    <lineage>
        <taxon>Eukaryota</taxon>
        <taxon>Metazoa</taxon>
        <taxon>Ecdysozoa</taxon>
        <taxon>Nematoda</taxon>
        <taxon>Chromadorea</taxon>
        <taxon>Rhabditida</taxon>
        <taxon>Rhabditina</taxon>
        <taxon>Rhabditomorpha</taxon>
        <taxon>Strongyloidea</taxon>
        <taxon>Trichostrongylidae</taxon>
        <taxon>Haemonchus</taxon>
    </lineage>
</organism>
<keyword evidence="1" id="KW-0812">Transmembrane</keyword>
<reference evidence="3" key="1">
    <citation type="submission" date="2020-12" db="UniProtKB">
        <authorList>
            <consortium name="WormBaseParasite"/>
        </authorList>
    </citation>
    <scope>IDENTIFICATION</scope>
    <source>
        <strain evidence="3">MHco3</strain>
    </source>
</reference>
<evidence type="ECO:0000313" key="3">
    <source>
        <dbReference type="WBParaSite" id="HCON_00135955-00001"/>
    </source>
</evidence>
<proteinExistence type="predicted"/>
<protein>
    <submittedName>
        <fullName evidence="3">PABS domain-containing protein</fullName>
    </submittedName>
</protein>
<keyword evidence="1" id="KW-1133">Transmembrane helix</keyword>
<dbReference type="Gene3D" id="3.40.50.150">
    <property type="entry name" value="Vaccinia Virus protein VP39"/>
    <property type="match status" value="1"/>
</dbReference>
<dbReference type="WBParaSite" id="HCON_00135955-00001">
    <property type="protein sequence ID" value="HCON_00135955-00001"/>
    <property type="gene ID" value="HCON_00135955"/>
</dbReference>
<keyword evidence="2" id="KW-1185">Reference proteome</keyword>
<dbReference type="InterPro" id="IPR029063">
    <property type="entry name" value="SAM-dependent_MTases_sf"/>
</dbReference>
<dbReference type="OrthoDB" id="5864370at2759"/>
<evidence type="ECO:0000256" key="1">
    <source>
        <dbReference type="SAM" id="Phobius"/>
    </source>
</evidence>
<dbReference type="AlphaFoldDB" id="A0A7I4YS77"/>
<sequence>MEKSCKESALAGFQRIMSETGSRITKSFFLLMGFFCIAILIFILLPRPKPCTTLNGRRIDGMCPENSDYCFNVYVTKMRVREKDVVVRLLAYEARRKVKPGPMFSDTVVLIRPPGGKEEPDGISRCPDFRKWLADHTAFVTPYIASMVAATFVMKSLSLHEADKDKHVLALGLGGGSFDMGLHRIKPHVNITVVELEPVVIKLASKWFGVVDSETHHTILQDGIKFVNDSLSQEPGHPGKYQECSHSHV</sequence>
<dbReference type="SUPFAM" id="SSF53335">
    <property type="entry name" value="S-adenosyl-L-methionine-dependent methyltransferases"/>
    <property type="match status" value="1"/>
</dbReference>
<keyword evidence="1" id="KW-0472">Membrane</keyword>
<accession>A0A7I4YS77</accession>
<feature type="transmembrane region" description="Helical" evidence="1">
    <location>
        <begin position="27"/>
        <end position="45"/>
    </location>
</feature>
<evidence type="ECO:0000313" key="2">
    <source>
        <dbReference type="Proteomes" id="UP000025227"/>
    </source>
</evidence>